<dbReference type="Pfam" id="PF00078">
    <property type="entry name" value="RVT_1"/>
    <property type="match status" value="1"/>
</dbReference>
<dbReference type="FunFam" id="3.10.10.10:FF:000007">
    <property type="entry name" value="Retrovirus-related Pol polyprotein from transposon 17.6-like Protein"/>
    <property type="match status" value="1"/>
</dbReference>
<comment type="caution">
    <text evidence="18">The sequence shown here is derived from an EMBL/GenBank/DDBJ whole genome shotgun (WGS) entry which is preliminary data.</text>
</comment>
<dbReference type="InterPro" id="IPR043128">
    <property type="entry name" value="Rev_trsase/Diguanyl_cyclase"/>
</dbReference>
<keyword evidence="14" id="KW-0233">DNA recombination</keyword>
<dbReference type="Gene3D" id="3.10.10.10">
    <property type="entry name" value="HIV Type 1 Reverse Transcriptase, subunit A, domain 1"/>
    <property type="match status" value="1"/>
</dbReference>
<dbReference type="Gene3D" id="3.30.420.10">
    <property type="entry name" value="Ribonuclease H-like superfamily/Ribonuclease H"/>
    <property type="match status" value="1"/>
</dbReference>
<organism evidence="18 19">
    <name type="scientific">Tagetes erecta</name>
    <name type="common">African marigold</name>
    <dbReference type="NCBI Taxonomy" id="13708"/>
    <lineage>
        <taxon>Eukaryota</taxon>
        <taxon>Viridiplantae</taxon>
        <taxon>Streptophyta</taxon>
        <taxon>Embryophyta</taxon>
        <taxon>Tracheophyta</taxon>
        <taxon>Spermatophyta</taxon>
        <taxon>Magnoliopsida</taxon>
        <taxon>eudicotyledons</taxon>
        <taxon>Gunneridae</taxon>
        <taxon>Pentapetalae</taxon>
        <taxon>asterids</taxon>
        <taxon>campanulids</taxon>
        <taxon>Asterales</taxon>
        <taxon>Asteraceae</taxon>
        <taxon>Asteroideae</taxon>
        <taxon>Heliantheae alliance</taxon>
        <taxon>Tageteae</taxon>
        <taxon>Tagetes</taxon>
    </lineage>
</organism>
<name>A0AAD8JMD2_TARER</name>
<evidence type="ECO:0008006" key="20">
    <source>
        <dbReference type="Google" id="ProtNLM"/>
    </source>
</evidence>
<keyword evidence="8" id="KW-0378">Hydrolase</keyword>
<evidence type="ECO:0000256" key="11">
    <source>
        <dbReference type="ARBA" id="ARBA00022918"/>
    </source>
</evidence>
<dbReference type="Gene3D" id="3.30.70.270">
    <property type="match status" value="2"/>
</dbReference>
<dbReference type="Pfam" id="PF24626">
    <property type="entry name" value="SH3_Tf2-1"/>
    <property type="match status" value="1"/>
</dbReference>
<dbReference type="PANTHER" id="PTHR37984">
    <property type="entry name" value="PROTEIN CBG26694"/>
    <property type="match status" value="1"/>
</dbReference>
<keyword evidence="3" id="KW-0548">Nucleotidyltransferase</keyword>
<keyword evidence="9" id="KW-0460">Magnesium</keyword>
<dbReference type="InterPro" id="IPR056924">
    <property type="entry name" value="SH3_Tf2-1"/>
</dbReference>
<reference evidence="18" key="1">
    <citation type="journal article" date="2023" name="bioRxiv">
        <title>Improved chromosome-level genome assembly for marigold (Tagetes erecta).</title>
        <authorList>
            <person name="Jiang F."/>
            <person name="Yuan L."/>
            <person name="Wang S."/>
            <person name="Wang H."/>
            <person name="Xu D."/>
            <person name="Wang A."/>
            <person name="Fan W."/>
        </authorList>
    </citation>
    <scope>NUCLEOTIDE SEQUENCE</scope>
    <source>
        <strain evidence="18">WSJ</strain>
        <tissue evidence="18">Leaf</tissue>
    </source>
</reference>
<keyword evidence="5" id="KW-0479">Metal-binding</keyword>
<dbReference type="PROSITE" id="PS50994">
    <property type="entry name" value="INTEGRASE"/>
    <property type="match status" value="1"/>
</dbReference>
<protein>
    <recommendedName>
        <fullName evidence="20">Reverse transcriptase</fullName>
    </recommendedName>
</protein>
<dbReference type="GO" id="GO:0006310">
    <property type="term" value="P:DNA recombination"/>
    <property type="evidence" value="ECO:0007669"/>
    <property type="project" value="UniProtKB-KW"/>
</dbReference>
<evidence type="ECO:0000256" key="15">
    <source>
        <dbReference type="ARBA" id="ARBA00023268"/>
    </source>
</evidence>
<keyword evidence="10" id="KW-0229">DNA integration</keyword>
<dbReference type="GO" id="GO:0004519">
    <property type="term" value="F:endonuclease activity"/>
    <property type="evidence" value="ECO:0007669"/>
    <property type="project" value="UniProtKB-KW"/>
</dbReference>
<dbReference type="InterPro" id="IPR036397">
    <property type="entry name" value="RNaseH_sf"/>
</dbReference>
<dbReference type="Pfam" id="PF17919">
    <property type="entry name" value="RT_RNaseH_2"/>
    <property type="match status" value="1"/>
</dbReference>
<dbReference type="PROSITE" id="PS50878">
    <property type="entry name" value="RT_POL"/>
    <property type="match status" value="1"/>
</dbReference>
<dbReference type="CDD" id="cd01647">
    <property type="entry name" value="RT_LTR"/>
    <property type="match status" value="1"/>
</dbReference>
<evidence type="ECO:0000256" key="10">
    <source>
        <dbReference type="ARBA" id="ARBA00022908"/>
    </source>
</evidence>
<keyword evidence="15" id="KW-0511">Multifunctional enzyme</keyword>
<feature type="domain" description="Reverse transcriptase" evidence="16">
    <location>
        <begin position="76"/>
        <end position="255"/>
    </location>
</feature>
<evidence type="ECO:0000256" key="5">
    <source>
        <dbReference type="ARBA" id="ARBA00022723"/>
    </source>
</evidence>
<keyword evidence="6" id="KW-0064">Aspartyl protease</keyword>
<dbReference type="GO" id="GO:0006508">
    <property type="term" value="P:proteolysis"/>
    <property type="evidence" value="ECO:0007669"/>
    <property type="project" value="UniProtKB-KW"/>
</dbReference>
<evidence type="ECO:0000256" key="2">
    <source>
        <dbReference type="ARBA" id="ARBA00022679"/>
    </source>
</evidence>
<keyword evidence="7" id="KW-0255">Endonuclease</keyword>
<keyword evidence="4" id="KW-0540">Nuclease</keyword>
<evidence type="ECO:0000256" key="7">
    <source>
        <dbReference type="ARBA" id="ARBA00022759"/>
    </source>
</evidence>
<dbReference type="GO" id="GO:0004190">
    <property type="term" value="F:aspartic-type endopeptidase activity"/>
    <property type="evidence" value="ECO:0007669"/>
    <property type="project" value="UniProtKB-KW"/>
</dbReference>
<keyword evidence="11" id="KW-0695">RNA-directed DNA polymerase</keyword>
<dbReference type="FunFam" id="3.30.70.270:FF:000020">
    <property type="entry name" value="Transposon Tf2-6 polyprotein-like Protein"/>
    <property type="match status" value="1"/>
</dbReference>
<keyword evidence="1" id="KW-0645">Protease</keyword>
<dbReference type="InterPro" id="IPR041588">
    <property type="entry name" value="Integrase_H2C2"/>
</dbReference>
<dbReference type="GO" id="GO:0003887">
    <property type="term" value="F:DNA-directed DNA polymerase activity"/>
    <property type="evidence" value="ECO:0007669"/>
    <property type="project" value="UniProtKB-KW"/>
</dbReference>
<dbReference type="InterPro" id="IPR043502">
    <property type="entry name" value="DNA/RNA_pol_sf"/>
</dbReference>
<keyword evidence="2" id="KW-0808">Transferase</keyword>
<keyword evidence="13" id="KW-0238">DNA-binding</keyword>
<dbReference type="GO" id="GO:0003677">
    <property type="term" value="F:DNA binding"/>
    <property type="evidence" value="ECO:0007669"/>
    <property type="project" value="UniProtKB-KW"/>
</dbReference>
<evidence type="ECO:0000313" key="19">
    <source>
        <dbReference type="Proteomes" id="UP001229421"/>
    </source>
</evidence>
<dbReference type="InterPro" id="IPR016197">
    <property type="entry name" value="Chromo-like_dom_sf"/>
</dbReference>
<evidence type="ECO:0000256" key="3">
    <source>
        <dbReference type="ARBA" id="ARBA00022695"/>
    </source>
</evidence>
<keyword evidence="12" id="KW-0239">DNA-directed DNA polymerase</keyword>
<dbReference type="SUPFAM" id="SSF53098">
    <property type="entry name" value="Ribonuclease H-like"/>
    <property type="match status" value="1"/>
</dbReference>
<feature type="domain" description="Integrase catalytic" evidence="17">
    <location>
        <begin position="531"/>
        <end position="708"/>
    </location>
</feature>
<dbReference type="EMBL" id="JAUHHV010000012">
    <property type="protein sequence ID" value="KAK1406418.1"/>
    <property type="molecule type" value="Genomic_DNA"/>
</dbReference>
<dbReference type="SUPFAM" id="SSF56672">
    <property type="entry name" value="DNA/RNA polymerases"/>
    <property type="match status" value="1"/>
</dbReference>
<evidence type="ECO:0000259" key="17">
    <source>
        <dbReference type="PROSITE" id="PS50994"/>
    </source>
</evidence>
<keyword evidence="19" id="KW-1185">Reference proteome</keyword>
<evidence type="ECO:0000256" key="6">
    <source>
        <dbReference type="ARBA" id="ARBA00022750"/>
    </source>
</evidence>
<evidence type="ECO:0000256" key="14">
    <source>
        <dbReference type="ARBA" id="ARBA00023172"/>
    </source>
</evidence>
<dbReference type="GO" id="GO:0015074">
    <property type="term" value="P:DNA integration"/>
    <property type="evidence" value="ECO:0007669"/>
    <property type="project" value="UniProtKB-KW"/>
</dbReference>
<dbReference type="InterPro" id="IPR012337">
    <property type="entry name" value="RNaseH-like_sf"/>
</dbReference>
<evidence type="ECO:0000313" key="18">
    <source>
        <dbReference type="EMBL" id="KAK1406418.1"/>
    </source>
</evidence>
<dbReference type="SUPFAM" id="SSF54160">
    <property type="entry name" value="Chromo domain-like"/>
    <property type="match status" value="1"/>
</dbReference>
<evidence type="ECO:0000256" key="9">
    <source>
        <dbReference type="ARBA" id="ARBA00022842"/>
    </source>
</evidence>
<dbReference type="Gene3D" id="1.10.340.70">
    <property type="match status" value="1"/>
</dbReference>
<evidence type="ECO:0000256" key="4">
    <source>
        <dbReference type="ARBA" id="ARBA00022722"/>
    </source>
</evidence>
<dbReference type="InterPro" id="IPR041577">
    <property type="entry name" value="RT_RNaseH_2"/>
</dbReference>
<dbReference type="Proteomes" id="UP001229421">
    <property type="component" value="Unassembled WGS sequence"/>
</dbReference>
<dbReference type="InterPro" id="IPR000477">
    <property type="entry name" value="RT_dom"/>
</dbReference>
<evidence type="ECO:0000256" key="1">
    <source>
        <dbReference type="ARBA" id="ARBA00022670"/>
    </source>
</evidence>
<accession>A0AAD8JMD2</accession>
<gene>
    <name evidence="18" type="ORF">QVD17_41715</name>
</gene>
<dbReference type="Pfam" id="PF17921">
    <property type="entry name" value="Integrase_H2C2"/>
    <property type="match status" value="1"/>
</dbReference>
<dbReference type="GO" id="GO:0046872">
    <property type="term" value="F:metal ion binding"/>
    <property type="evidence" value="ECO:0007669"/>
    <property type="project" value="UniProtKB-KW"/>
</dbReference>
<dbReference type="InterPro" id="IPR001584">
    <property type="entry name" value="Integrase_cat-core"/>
</dbReference>
<dbReference type="PANTHER" id="PTHR37984:SF5">
    <property type="entry name" value="PROTEIN NYNRIN-LIKE"/>
    <property type="match status" value="1"/>
</dbReference>
<dbReference type="GO" id="GO:0003964">
    <property type="term" value="F:RNA-directed DNA polymerase activity"/>
    <property type="evidence" value="ECO:0007669"/>
    <property type="project" value="UniProtKB-KW"/>
</dbReference>
<dbReference type="InterPro" id="IPR050951">
    <property type="entry name" value="Retrovirus_Pol_polyprotein"/>
</dbReference>
<proteinExistence type="predicted"/>
<evidence type="ECO:0000256" key="13">
    <source>
        <dbReference type="ARBA" id="ARBA00023125"/>
    </source>
</evidence>
<sequence>MSPIGEQVCIYGERKSNIAVCSMAKARNYLKHGVPPEREIEFKIDLIPGANPVAKSPYRLAPSEMKELMSQLQDLLDKGFIRPSVSPWGAPILFVKKKDGSMRMCIDYHELNKLTIKNRYPLPGIDDLFDQLQGASWFSKIDLRSGYHQVKVREEDVPKTAFRTRYGHYEFVVMPFGLTNAPAVFMDLMNRVCKPMLDRFVIVFIDDILIYSRTEEDHAQHLREVLTVLRKERLYAKFSKCAFWLREIQFLGHVVNAEGILVDPAKIETIMQWLPLKTPTEVRSFLGLAGYYRRFIQDFSKIATPLTKLTRKNSKFEWKPEQEEAFQLLKEKLTKAPVLALPEGTEDFVVYSDASHACWTGLCSYAKRKKLVKDYDCEILYHPGKANVVADALSRKEGITPIKVRSYKLIVSSDLFDQIKAAQMEALKEENLKRERIIGQVNQLEENDKGIKIRCGRIWIPWTCKIKTIILDEAHKSKYSIHPGVTKMYNDLKKEYWWPGMKRDIVKYVERCLTCLQVKAEHQKPYGKMQPLEIPLWKWEHITMDLVTKLPKTAKGYDAIWVVVDRLIKSAHFIPIRESYSSERMAEVYVSEIVSSHGVPVSIVSDRDTRFTSRFWRRFQEEMGTKLLISTAYHPQTDGQSERTIQTLEDMLLACIIDFGGSWDKEHLKAAQDRQKSYADKRRRPIEFQVGDFVMLKVSPWKGVIRFRKRGKLSPRFIGPFKIIARVGKVAYRLELPEELNDIHNTFHVSYLRKCLADETACVPLNDIEVDDKLNYVEKPVAILDRKVKQLRNKIINQVKVQWKHRRGSDTTWEAEDEMRKYYPELFNV</sequence>
<dbReference type="AlphaFoldDB" id="A0AAD8JMD2"/>
<evidence type="ECO:0000256" key="12">
    <source>
        <dbReference type="ARBA" id="ARBA00022932"/>
    </source>
</evidence>
<evidence type="ECO:0000259" key="16">
    <source>
        <dbReference type="PROSITE" id="PS50878"/>
    </source>
</evidence>
<evidence type="ECO:0000256" key="8">
    <source>
        <dbReference type="ARBA" id="ARBA00022801"/>
    </source>
</evidence>